<sequence>MRRPITIALAALLATTSPACAASGSETEASQEARDIAASLAVAMQALEAEGFSGFVAIAMHDREPMIVSAGSARPGEEIPYTLDTQFDIGSITKPLTGLAASKLMAEGRLDPDATLSAFFENVPADKASITVHQLLTHMAGFGPGHGADRQPQSREQMLSAVFAEPLNSAPGSRYYYSNTGFSLVAAIIEDITGKSYEAYLVEDVLKPLGIESTGYRMAFDPSRADASDRYGTMDEASWGELDPISWALVGNGGLVSSARDLLNLGQGIAAGGLDPQVANIWLQPRVEEPGGGSDYGFGIVNQELGALGPALWHNGGNPAFQTEWWTFLDSGMTIVVHRNGGPVSIDDAFGPLLGAATGSELGFASPEADTEMAETSELPATPAGALAADFLGVVNENEEAWRGFVETRMFSKLLDLMPVDEHVAQYPMLRDDIGGRSIAAVAEDEEAIRLRLVADGQPPLMLVLFHAEEDGMLKLRGIAVE</sequence>
<proteinExistence type="predicted"/>
<reference evidence="4" key="1">
    <citation type="submission" date="2022-06" db="EMBL/GenBank/DDBJ databases">
        <title>Sphingomicrobium sedimins sp. nov., a marine bacterium isolated from tidal flat.</title>
        <authorList>
            <person name="Kim C.-H."/>
            <person name="Yoo Y."/>
            <person name="Kim J.-J."/>
        </authorList>
    </citation>
    <scope>NUCLEOTIDE SEQUENCE</scope>
    <source>
        <strain evidence="4">GRR-S6-50</strain>
    </source>
</reference>
<evidence type="ECO:0000313" key="5">
    <source>
        <dbReference type="Proteomes" id="UP001155128"/>
    </source>
</evidence>
<dbReference type="InterPro" id="IPR050789">
    <property type="entry name" value="Diverse_Enzym_Activities"/>
</dbReference>
<dbReference type="RefSeq" id="WP_252112987.1">
    <property type="nucleotide sequence ID" value="NZ_JAMSHT010000001.1"/>
</dbReference>
<dbReference type="PANTHER" id="PTHR43283">
    <property type="entry name" value="BETA-LACTAMASE-RELATED"/>
    <property type="match status" value="1"/>
</dbReference>
<gene>
    <name evidence="4" type="ORF">NDO55_04940</name>
</gene>
<comment type="caution">
    <text evidence="4">The sequence shown here is derived from an EMBL/GenBank/DDBJ whole genome shotgun (WGS) entry which is preliminary data.</text>
</comment>
<dbReference type="InterPro" id="IPR001466">
    <property type="entry name" value="Beta-lactam-related"/>
</dbReference>
<dbReference type="SUPFAM" id="SSF56601">
    <property type="entry name" value="beta-lactamase/transpeptidase-like"/>
    <property type="match status" value="1"/>
</dbReference>
<keyword evidence="5" id="KW-1185">Reference proteome</keyword>
<protein>
    <submittedName>
        <fullName evidence="4">Beta-lactamase family protein</fullName>
    </submittedName>
</protein>
<evidence type="ECO:0000313" key="4">
    <source>
        <dbReference type="EMBL" id="MCM8557163.1"/>
    </source>
</evidence>
<keyword evidence="1" id="KW-0378">Hydrolase</keyword>
<feature type="signal peptide" evidence="2">
    <location>
        <begin position="1"/>
        <end position="21"/>
    </location>
</feature>
<evidence type="ECO:0000256" key="1">
    <source>
        <dbReference type="ARBA" id="ARBA00022801"/>
    </source>
</evidence>
<dbReference type="Pfam" id="PF00144">
    <property type="entry name" value="Beta-lactamase"/>
    <property type="match status" value="1"/>
</dbReference>
<dbReference type="Proteomes" id="UP001155128">
    <property type="component" value="Unassembled WGS sequence"/>
</dbReference>
<dbReference type="GO" id="GO:0016787">
    <property type="term" value="F:hydrolase activity"/>
    <property type="evidence" value="ECO:0007669"/>
    <property type="project" value="UniProtKB-KW"/>
</dbReference>
<feature type="domain" description="Beta-lactamase-related" evidence="3">
    <location>
        <begin position="46"/>
        <end position="343"/>
    </location>
</feature>
<dbReference type="Gene3D" id="3.40.710.10">
    <property type="entry name" value="DD-peptidase/beta-lactamase superfamily"/>
    <property type="match status" value="1"/>
</dbReference>
<evidence type="ECO:0000256" key="2">
    <source>
        <dbReference type="SAM" id="SignalP"/>
    </source>
</evidence>
<dbReference type="EMBL" id="JAMSHT010000001">
    <property type="protein sequence ID" value="MCM8557163.1"/>
    <property type="molecule type" value="Genomic_DNA"/>
</dbReference>
<evidence type="ECO:0000259" key="3">
    <source>
        <dbReference type="Pfam" id="PF00144"/>
    </source>
</evidence>
<dbReference type="PANTHER" id="PTHR43283:SF11">
    <property type="entry name" value="BETA-LACTAMASE-RELATED DOMAIN-CONTAINING PROTEIN"/>
    <property type="match status" value="1"/>
</dbReference>
<dbReference type="InterPro" id="IPR012338">
    <property type="entry name" value="Beta-lactam/transpept-like"/>
</dbReference>
<name>A0A9X2EFS4_9SPHN</name>
<keyword evidence="2" id="KW-0732">Signal</keyword>
<accession>A0A9X2EFS4</accession>
<dbReference type="AlphaFoldDB" id="A0A9X2EFS4"/>
<organism evidence="4 5">
    <name type="scientific">Sphingomicrobium sediminis</name>
    <dbReference type="NCBI Taxonomy" id="2950949"/>
    <lineage>
        <taxon>Bacteria</taxon>
        <taxon>Pseudomonadati</taxon>
        <taxon>Pseudomonadota</taxon>
        <taxon>Alphaproteobacteria</taxon>
        <taxon>Sphingomonadales</taxon>
        <taxon>Sphingomonadaceae</taxon>
        <taxon>Sphingomicrobium</taxon>
    </lineage>
</organism>
<feature type="chain" id="PRO_5040938562" evidence="2">
    <location>
        <begin position="22"/>
        <end position="482"/>
    </location>
</feature>